<evidence type="ECO:0000313" key="12">
    <source>
        <dbReference type="Proteomes" id="UP000465302"/>
    </source>
</evidence>
<feature type="transmembrane region" description="Helical" evidence="7">
    <location>
        <begin position="77"/>
        <end position="99"/>
    </location>
</feature>
<feature type="transmembrane region" description="Helical" evidence="7">
    <location>
        <begin position="138"/>
        <end position="158"/>
    </location>
</feature>
<feature type="transmembrane region" description="Helical" evidence="7">
    <location>
        <begin position="235"/>
        <end position="256"/>
    </location>
</feature>
<organism evidence="10 11">
    <name type="scientific">Mycolicibacterium agri</name>
    <name type="common">Mycobacterium agri</name>
    <dbReference type="NCBI Taxonomy" id="36811"/>
    <lineage>
        <taxon>Bacteria</taxon>
        <taxon>Bacillati</taxon>
        <taxon>Actinomycetota</taxon>
        <taxon>Actinomycetes</taxon>
        <taxon>Mycobacteriales</taxon>
        <taxon>Mycobacteriaceae</taxon>
        <taxon>Mycolicibacterium</taxon>
    </lineage>
</organism>
<dbReference type="InterPro" id="IPR000515">
    <property type="entry name" value="MetI-like"/>
</dbReference>
<evidence type="ECO:0000313" key="11">
    <source>
        <dbReference type="Proteomes" id="UP000220914"/>
    </source>
</evidence>
<evidence type="ECO:0000256" key="4">
    <source>
        <dbReference type="ARBA" id="ARBA00022692"/>
    </source>
</evidence>
<evidence type="ECO:0000313" key="10">
    <source>
        <dbReference type="EMBL" id="PEG41204.1"/>
    </source>
</evidence>
<feature type="domain" description="ABC transmembrane type-1" evidence="8">
    <location>
        <begin position="73"/>
        <end position="257"/>
    </location>
</feature>
<comment type="subcellular location">
    <subcellularLocation>
        <location evidence="1 7">Cell membrane</location>
        <topology evidence="1 7">Multi-pass membrane protein</topology>
    </subcellularLocation>
</comment>
<evidence type="ECO:0000256" key="2">
    <source>
        <dbReference type="ARBA" id="ARBA00022448"/>
    </source>
</evidence>
<protein>
    <submittedName>
        <fullName evidence="9">ABC transporter permease</fullName>
    </submittedName>
</protein>
<keyword evidence="11" id="KW-1185">Reference proteome</keyword>
<feature type="transmembrane region" description="Helical" evidence="7">
    <location>
        <begin position="21"/>
        <end position="40"/>
    </location>
</feature>
<evidence type="ECO:0000256" key="6">
    <source>
        <dbReference type="ARBA" id="ARBA00023136"/>
    </source>
</evidence>
<dbReference type="SUPFAM" id="SSF161098">
    <property type="entry name" value="MetI-like"/>
    <property type="match status" value="1"/>
</dbReference>
<evidence type="ECO:0000259" key="8">
    <source>
        <dbReference type="PROSITE" id="PS50928"/>
    </source>
</evidence>
<dbReference type="EMBL" id="BLKS01000004">
    <property type="protein sequence ID" value="GFG55349.1"/>
    <property type="molecule type" value="Genomic_DNA"/>
</dbReference>
<feature type="transmembrane region" description="Helical" evidence="7">
    <location>
        <begin position="178"/>
        <end position="199"/>
    </location>
</feature>
<keyword evidence="5 7" id="KW-1133">Transmembrane helix</keyword>
<reference evidence="9 12" key="2">
    <citation type="journal article" date="2019" name="Emerg. Microbes Infect.">
        <title>Comprehensive subspecies identification of 175 nontuberculous mycobacteria species based on 7547 genomic profiles.</title>
        <authorList>
            <person name="Matsumoto Y."/>
            <person name="Kinjo T."/>
            <person name="Motooka D."/>
            <person name="Nabeya D."/>
            <person name="Jung N."/>
            <person name="Uechi K."/>
            <person name="Horii T."/>
            <person name="Iida T."/>
            <person name="Fujita J."/>
            <person name="Nakamura S."/>
        </authorList>
    </citation>
    <scope>NUCLEOTIDE SEQUENCE [LARGE SCALE GENOMIC DNA]</scope>
    <source>
        <strain evidence="9 12">JCM 6377</strain>
    </source>
</reference>
<sequence>MTAAVTTRTERGRIRFNRSQLGDSALPVISVICFAALWEIVGRLELSPAVPPLSAVLGAMKNVFLDERFQAAAINTGISVIVTFFPVVVLGTLIGAAMASNKFIEWAGAPYLSLSLSIPLVSLIPIFMLVFGLGRGTIIAVIVAYSLPAVIVNTQSGIESVDRDQLDMARSFGASRLLVFRRVVLPSASALILAGVRVAAGRSIKGAIIAEQVIGLIGLGGLIQRYGGAFAVENLYAVILFIGVVGVLVVRLIGFVEGRFAVAR</sequence>
<dbReference type="Pfam" id="PF00528">
    <property type="entry name" value="BPD_transp_1"/>
    <property type="match status" value="1"/>
</dbReference>
<dbReference type="OrthoDB" id="3260236at2"/>
<dbReference type="Gene3D" id="1.10.3720.10">
    <property type="entry name" value="MetI-like"/>
    <property type="match status" value="1"/>
</dbReference>
<keyword evidence="2 7" id="KW-0813">Transport</keyword>
<reference evidence="10 11" key="1">
    <citation type="submission" date="2017-10" db="EMBL/GenBank/DDBJ databases">
        <title>The new phylogeny of genus Mycobacterium.</title>
        <authorList>
            <person name="Tortoli E."/>
            <person name="Trovato A."/>
            <person name="Cirillo D.M."/>
        </authorList>
    </citation>
    <scope>NUCLEOTIDE SEQUENCE [LARGE SCALE GENOMIC DNA]</scope>
    <source>
        <strain evidence="10 11">CCUG37673</strain>
    </source>
</reference>
<dbReference type="PANTHER" id="PTHR30151:SF0">
    <property type="entry name" value="ABC TRANSPORTER PERMEASE PROTEIN MJ0413-RELATED"/>
    <property type="match status" value="1"/>
</dbReference>
<feature type="transmembrane region" description="Helical" evidence="7">
    <location>
        <begin position="46"/>
        <end position="65"/>
    </location>
</feature>
<dbReference type="RefSeq" id="WP_097938996.1">
    <property type="nucleotide sequence ID" value="NZ_BLKS01000004.1"/>
</dbReference>
<evidence type="ECO:0000256" key="1">
    <source>
        <dbReference type="ARBA" id="ARBA00004651"/>
    </source>
</evidence>
<evidence type="ECO:0000256" key="3">
    <source>
        <dbReference type="ARBA" id="ARBA00022475"/>
    </source>
</evidence>
<gene>
    <name evidence="10" type="ORF">CQY20_06055</name>
    <name evidence="9" type="ORF">MAGR_67900</name>
</gene>
<dbReference type="Proteomes" id="UP000465302">
    <property type="component" value="Unassembled WGS sequence"/>
</dbReference>
<dbReference type="InterPro" id="IPR035906">
    <property type="entry name" value="MetI-like_sf"/>
</dbReference>
<comment type="caution">
    <text evidence="10">The sequence shown here is derived from an EMBL/GenBank/DDBJ whole genome shotgun (WGS) entry which is preliminary data.</text>
</comment>
<dbReference type="AlphaFoldDB" id="A0A2A7NBC7"/>
<proteinExistence type="inferred from homology"/>
<reference evidence="9" key="3">
    <citation type="submission" date="2020-02" db="EMBL/GenBank/DDBJ databases">
        <authorList>
            <person name="Matsumoto Y."/>
            <person name="Motooka D."/>
            <person name="Nakamura S."/>
        </authorList>
    </citation>
    <scope>NUCLEOTIDE SEQUENCE</scope>
    <source>
        <strain evidence="9">JCM 6377</strain>
    </source>
</reference>
<dbReference type="Proteomes" id="UP000220914">
    <property type="component" value="Unassembled WGS sequence"/>
</dbReference>
<name>A0A2A7NBC7_MYCAG</name>
<feature type="transmembrane region" description="Helical" evidence="7">
    <location>
        <begin position="111"/>
        <end position="131"/>
    </location>
</feature>
<keyword evidence="3" id="KW-1003">Cell membrane</keyword>
<evidence type="ECO:0000256" key="7">
    <source>
        <dbReference type="RuleBase" id="RU363032"/>
    </source>
</evidence>
<keyword evidence="6 7" id="KW-0472">Membrane</keyword>
<evidence type="ECO:0000313" key="9">
    <source>
        <dbReference type="EMBL" id="GFG55349.1"/>
    </source>
</evidence>
<dbReference type="GO" id="GO:0005886">
    <property type="term" value="C:plasma membrane"/>
    <property type="evidence" value="ECO:0007669"/>
    <property type="project" value="UniProtKB-SubCell"/>
</dbReference>
<feature type="transmembrane region" description="Helical" evidence="7">
    <location>
        <begin position="206"/>
        <end position="223"/>
    </location>
</feature>
<comment type="similarity">
    <text evidence="7">Belongs to the binding-protein-dependent transport system permease family.</text>
</comment>
<dbReference type="PANTHER" id="PTHR30151">
    <property type="entry name" value="ALKANE SULFONATE ABC TRANSPORTER-RELATED, MEMBRANE SUBUNIT"/>
    <property type="match status" value="1"/>
</dbReference>
<dbReference type="PROSITE" id="PS50928">
    <property type="entry name" value="ABC_TM1"/>
    <property type="match status" value="1"/>
</dbReference>
<dbReference type="GO" id="GO:0055085">
    <property type="term" value="P:transmembrane transport"/>
    <property type="evidence" value="ECO:0007669"/>
    <property type="project" value="InterPro"/>
</dbReference>
<dbReference type="CDD" id="cd06261">
    <property type="entry name" value="TM_PBP2"/>
    <property type="match status" value="1"/>
</dbReference>
<dbReference type="EMBL" id="PDCP01000007">
    <property type="protein sequence ID" value="PEG41204.1"/>
    <property type="molecule type" value="Genomic_DNA"/>
</dbReference>
<accession>A0A2A7NBC7</accession>
<evidence type="ECO:0000256" key="5">
    <source>
        <dbReference type="ARBA" id="ARBA00022989"/>
    </source>
</evidence>
<keyword evidence="4 7" id="KW-0812">Transmembrane</keyword>